<evidence type="ECO:0000256" key="1">
    <source>
        <dbReference type="ARBA" id="ARBA00005033"/>
    </source>
</evidence>
<sequence>MLSSMNLLKTGGRSLLTAQKFVLRAYPYRPYSSQPSPDLKRPITIPDIHSKYAKGVPITMCTAYDYITATWAQRAHSDMILVGDSLAMTSLGYPSTTTISLQEFQYHVKSVCRSQGTSLIVADMPFGSFEKSIPYAIGNAIDMMKLDENVTSVKLEVGLHTKDHYTPQLIKELSARGIPVMGHIGLTPQRAHSLGGFKVQANKDMNDVKELLETAKLLQSVGCWSMVLECVPHKVATWIQSQLRIPVIGIGAGNGTAGQVLVVSDLLGMLGTSVPKFVKQYESLEEKAVKAIEDYRTGVAEKTFPENSIHTFKIKEEQWQDFLKQQEDI</sequence>
<protein>
    <recommendedName>
        <fullName evidence="3 6">3-methyl-2-oxobutanoate hydroxymethyltransferase</fullName>
        <ecNumber evidence="3 6">2.1.2.11</ecNumber>
    </recommendedName>
</protein>
<evidence type="ECO:0000256" key="3">
    <source>
        <dbReference type="ARBA" id="ARBA00012618"/>
    </source>
</evidence>
<dbReference type="InterPro" id="IPR003700">
    <property type="entry name" value="Pantoate_hydroxy_MeTrfase"/>
</dbReference>
<dbReference type="FunCoup" id="G0VBF0">
    <property type="interactions" value="171"/>
</dbReference>
<evidence type="ECO:0000313" key="8">
    <source>
        <dbReference type="Proteomes" id="UP000001640"/>
    </source>
</evidence>
<dbReference type="GO" id="GO:0015940">
    <property type="term" value="P:pantothenate biosynthetic process"/>
    <property type="evidence" value="ECO:0007669"/>
    <property type="project" value="UniProtKB-UniPathway"/>
</dbReference>
<keyword evidence="4 6" id="KW-0808">Transferase</keyword>
<dbReference type="Gene3D" id="3.20.20.60">
    <property type="entry name" value="Phosphoenolpyruvate-binding domains"/>
    <property type="match status" value="1"/>
</dbReference>
<reference key="2">
    <citation type="submission" date="2011-08" db="EMBL/GenBank/DDBJ databases">
        <title>Genome sequence of Naumovozyma castellii.</title>
        <authorList>
            <person name="Gordon J.L."/>
            <person name="Armisen D."/>
            <person name="Proux-Wera E."/>
            <person name="OhEigeartaigh S.S."/>
            <person name="Byrne K.P."/>
            <person name="Wolfe K.H."/>
        </authorList>
    </citation>
    <scope>NUCLEOTIDE SEQUENCE</scope>
    <source>
        <strain>Type strain:CBS 4309</strain>
    </source>
</reference>
<dbReference type="SUPFAM" id="SSF51621">
    <property type="entry name" value="Phosphoenolpyruvate/pyruvate domain"/>
    <property type="match status" value="1"/>
</dbReference>
<accession>G0VBF0</accession>
<proteinExistence type="inferred from homology"/>
<dbReference type="CDD" id="cd06557">
    <property type="entry name" value="KPHMT-like"/>
    <property type="match status" value="1"/>
</dbReference>
<dbReference type="GeneID" id="96901836"/>
<dbReference type="NCBIfam" id="NF001452">
    <property type="entry name" value="PRK00311.1"/>
    <property type="match status" value="1"/>
</dbReference>
<evidence type="ECO:0000256" key="2">
    <source>
        <dbReference type="ARBA" id="ARBA00008676"/>
    </source>
</evidence>
<dbReference type="EC" id="2.1.2.11" evidence="3 6"/>
<keyword evidence="8" id="KW-1185">Reference proteome</keyword>
<dbReference type="HOGENOM" id="CLU_036645_0_1_1"/>
<keyword evidence="6" id="KW-0566">Pantothenate biosynthesis</keyword>
<dbReference type="InterPro" id="IPR040442">
    <property type="entry name" value="Pyrv_kinase-like_dom_sf"/>
</dbReference>
<reference evidence="7 8" key="1">
    <citation type="journal article" date="2011" name="Proc. Natl. Acad. Sci. U.S.A.">
        <title>Evolutionary erosion of yeast sex chromosomes by mating-type switching accidents.</title>
        <authorList>
            <person name="Gordon J.L."/>
            <person name="Armisen D."/>
            <person name="Proux-Wera E."/>
            <person name="Oheigeartaigh S.S."/>
            <person name="Byrne K.P."/>
            <person name="Wolfe K.H."/>
        </authorList>
    </citation>
    <scope>NUCLEOTIDE SEQUENCE [LARGE SCALE GENOMIC DNA]</scope>
    <source>
        <strain evidence="8">ATCC 76901 / BCRC 22586 / CBS 4309 / NBRC 1992 / NRRL Y-12630</strain>
    </source>
</reference>
<dbReference type="STRING" id="1064592.G0VBF0"/>
<dbReference type="UniPathway" id="UPA00028">
    <property type="reaction ID" value="UER00003"/>
</dbReference>
<dbReference type="HAMAP" id="MF_00156">
    <property type="entry name" value="PanB"/>
    <property type="match status" value="1"/>
</dbReference>
<dbReference type="eggNOG" id="KOG2949">
    <property type="taxonomic scope" value="Eukaryota"/>
</dbReference>
<gene>
    <name evidence="7" type="primary">NCAS0B01920</name>
    <name evidence="7" type="ordered locus">NCAS_0B01920</name>
</gene>
<dbReference type="InParanoid" id="G0VBF0"/>
<dbReference type="OrthoDB" id="425211at2759"/>
<dbReference type="GO" id="GO:0000287">
    <property type="term" value="F:magnesium ion binding"/>
    <property type="evidence" value="ECO:0007669"/>
    <property type="project" value="TreeGrafter"/>
</dbReference>
<evidence type="ECO:0000256" key="5">
    <source>
        <dbReference type="ARBA" id="ARBA00049172"/>
    </source>
</evidence>
<evidence type="ECO:0000313" key="7">
    <source>
        <dbReference type="EMBL" id="CCC68276.1"/>
    </source>
</evidence>
<dbReference type="InterPro" id="IPR015813">
    <property type="entry name" value="Pyrv/PenolPyrv_kinase-like_dom"/>
</dbReference>
<dbReference type="RefSeq" id="XP_003674650.1">
    <property type="nucleotide sequence ID" value="XM_003674602.1"/>
</dbReference>
<comment type="pathway">
    <text evidence="1 6">Cofactor biosynthesis; (R)-pantothenate biosynthesis; (R)-pantoate from 3-methyl-2-oxobutanoate: step 1/2.</text>
</comment>
<comment type="similarity">
    <text evidence="2 6">Belongs to the PanB family.</text>
</comment>
<organism evidence="7 8">
    <name type="scientific">Naumovozyma castellii</name>
    <name type="common">Yeast</name>
    <name type="synonym">Saccharomyces castellii</name>
    <dbReference type="NCBI Taxonomy" id="27288"/>
    <lineage>
        <taxon>Eukaryota</taxon>
        <taxon>Fungi</taxon>
        <taxon>Dikarya</taxon>
        <taxon>Ascomycota</taxon>
        <taxon>Saccharomycotina</taxon>
        <taxon>Saccharomycetes</taxon>
        <taxon>Saccharomycetales</taxon>
        <taxon>Saccharomycetaceae</taxon>
        <taxon>Naumovozyma</taxon>
    </lineage>
</organism>
<name>G0VBF0_NAUCA</name>
<dbReference type="Proteomes" id="UP000001640">
    <property type="component" value="Chromosome 2"/>
</dbReference>
<dbReference type="KEGG" id="ncs:NCAS_0B01920"/>
<dbReference type="Pfam" id="PF02548">
    <property type="entry name" value="Pantoate_transf"/>
    <property type="match status" value="1"/>
</dbReference>
<dbReference type="GO" id="GO:0005739">
    <property type="term" value="C:mitochondrion"/>
    <property type="evidence" value="ECO:0007669"/>
    <property type="project" value="EnsemblFungi"/>
</dbReference>
<comment type="catalytic activity">
    <reaction evidence="5 6">
        <text>(6R)-5,10-methylene-5,6,7,8-tetrahydrofolate + 3-methyl-2-oxobutanoate + H2O = 2-dehydropantoate + (6S)-5,6,7,8-tetrahydrofolate</text>
        <dbReference type="Rhea" id="RHEA:11824"/>
        <dbReference type="ChEBI" id="CHEBI:11561"/>
        <dbReference type="ChEBI" id="CHEBI:11851"/>
        <dbReference type="ChEBI" id="CHEBI:15377"/>
        <dbReference type="ChEBI" id="CHEBI:15636"/>
        <dbReference type="ChEBI" id="CHEBI:57453"/>
        <dbReference type="EC" id="2.1.2.11"/>
    </reaction>
</comment>
<comment type="function">
    <text evidence="6">Catalyzes the reversible reaction in which hydroxymethyl group from 5,10-methylenetetrahydrofolate is transferred onto alpha-ketoisovalerate to form ketopantoate.</text>
</comment>
<dbReference type="EMBL" id="HE576753">
    <property type="protein sequence ID" value="CCC68276.1"/>
    <property type="molecule type" value="Genomic_DNA"/>
</dbReference>
<dbReference type="FunFam" id="3.20.20.60:FF:000003">
    <property type="entry name" value="3-methyl-2-oxobutanoate hydroxymethyltransferase"/>
    <property type="match status" value="1"/>
</dbReference>
<evidence type="ECO:0000256" key="4">
    <source>
        <dbReference type="ARBA" id="ARBA00022679"/>
    </source>
</evidence>
<dbReference type="OMA" id="VLVWTDM"/>
<evidence type="ECO:0000256" key="6">
    <source>
        <dbReference type="RuleBase" id="RU362100"/>
    </source>
</evidence>
<dbReference type="PANTHER" id="PTHR20881:SF0">
    <property type="entry name" value="3-METHYL-2-OXOBUTANOATE HYDROXYMETHYLTRANSFERASE"/>
    <property type="match status" value="1"/>
</dbReference>
<dbReference type="GO" id="GO:0003864">
    <property type="term" value="F:3-methyl-2-oxobutanoate hydroxymethyltransferase activity"/>
    <property type="evidence" value="ECO:0007669"/>
    <property type="project" value="UniProtKB-EC"/>
</dbReference>
<dbReference type="PANTHER" id="PTHR20881">
    <property type="entry name" value="3-METHYL-2-OXOBUTANOATE HYDROXYMETHYLTRANSFERASE"/>
    <property type="match status" value="1"/>
</dbReference>
<dbReference type="AlphaFoldDB" id="G0VBF0"/>
<dbReference type="NCBIfam" id="TIGR00222">
    <property type="entry name" value="panB"/>
    <property type="match status" value="1"/>
</dbReference>